<gene>
    <name evidence="7" type="ORF">K402DRAFT_355891</name>
</gene>
<evidence type="ECO:0000256" key="3">
    <source>
        <dbReference type="ARBA" id="ARBA00037226"/>
    </source>
</evidence>
<dbReference type="FunFam" id="3.90.280.10:FF:000004">
    <property type="entry name" value="Mitochondrial large ribosomal subunit YmL35"/>
    <property type="match status" value="1"/>
</dbReference>
<reference evidence="7" key="1">
    <citation type="journal article" date="2020" name="Stud. Mycol.">
        <title>101 Dothideomycetes genomes: a test case for predicting lifestyles and emergence of pathogens.</title>
        <authorList>
            <person name="Haridas S."/>
            <person name="Albert R."/>
            <person name="Binder M."/>
            <person name="Bloem J."/>
            <person name="Labutti K."/>
            <person name="Salamov A."/>
            <person name="Andreopoulos B."/>
            <person name="Baker S."/>
            <person name="Barry K."/>
            <person name="Bills G."/>
            <person name="Bluhm B."/>
            <person name="Cannon C."/>
            <person name="Castanera R."/>
            <person name="Culley D."/>
            <person name="Daum C."/>
            <person name="Ezra D."/>
            <person name="Gonzalez J."/>
            <person name="Henrissat B."/>
            <person name="Kuo A."/>
            <person name="Liang C."/>
            <person name="Lipzen A."/>
            <person name="Lutzoni F."/>
            <person name="Magnuson J."/>
            <person name="Mondo S."/>
            <person name="Nolan M."/>
            <person name="Ohm R."/>
            <person name="Pangilinan J."/>
            <person name="Park H.-J."/>
            <person name="Ramirez L."/>
            <person name="Alfaro M."/>
            <person name="Sun H."/>
            <person name="Tritt A."/>
            <person name="Yoshinaga Y."/>
            <person name="Zwiers L.-H."/>
            <person name="Turgeon B."/>
            <person name="Goodwin S."/>
            <person name="Spatafora J."/>
            <person name="Crous P."/>
            <person name="Grigoriev I."/>
        </authorList>
    </citation>
    <scope>NUCLEOTIDE SEQUENCE</scope>
    <source>
        <strain evidence="7">CBS 113979</strain>
    </source>
</reference>
<dbReference type="PANTHER" id="PTHR11362:SF82">
    <property type="entry name" value="PHOSPHATIDYLETHANOLAMINE-BINDING PROTEIN 4"/>
    <property type="match status" value="1"/>
</dbReference>
<comment type="subcellular location">
    <subcellularLocation>
        <location evidence="1">Mitochondrion</location>
    </subcellularLocation>
</comment>
<protein>
    <recommendedName>
        <fullName evidence="5">Large ribosomal subunit protein mL38</fullName>
    </recommendedName>
</protein>
<dbReference type="GO" id="GO:0005739">
    <property type="term" value="C:mitochondrion"/>
    <property type="evidence" value="ECO:0007669"/>
    <property type="project" value="UniProtKB-SubCell"/>
</dbReference>
<evidence type="ECO:0000313" key="7">
    <source>
        <dbReference type="EMBL" id="KAF1986467.1"/>
    </source>
</evidence>
<evidence type="ECO:0000256" key="1">
    <source>
        <dbReference type="ARBA" id="ARBA00004173"/>
    </source>
</evidence>
<comment type="function">
    <text evidence="3">Component of the mitochondrial ribosome (mitoribosome), a dedicated translation machinery responsible for the synthesis of mitochondrial genome-encoded proteins, including at least some of the essential transmembrane subunits of the mitochondrial respiratory chain. The mitoribosomes are attached to the mitochondrial inner membrane and translation products are cotranslationally integrated into the membrane.</text>
</comment>
<dbReference type="PANTHER" id="PTHR11362">
    <property type="entry name" value="PHOSPHATIDYLETHANOLAMINE-BINDING PROTEIN"/>
    <property type="match status" value="1"/>
</dbReference>
<evidence type="ECO:0000256" key="6">
    <source>
        <dbReference type="SAM" id="MobiDB-lite"/>
    </source>
</evidence>
<dbReference type="Gene3D" id="1.20.58.1180">
    <property type="match status" value="1"/>
</dbReference>
<name>A0A6G1H096_9PEZI</name>
<dbReference type="CDD" id="cd00866">
    <property type="entry name" value="PEBP_euk"/>
    <property type="match status" value="1"/>
</dbReference>
<organism evidence="7 8">
    <name type="scientific">Aulographum hederae CBS 113979</name>
    <dbReference type="NCBI Taxonomy" id="1176131"/>
    <lineage>
        <taxon>Eukaryota</taxon>
        <taxon>Fungi</taxon>
        <taxon>Dikarya</taxon>
        <taxon>Ascomycota</taxon>
        <taxon>Pezizomycotina</taxon>
        <taxon>Dothideomycetes</taxon>
        <taxon>Pleosporomycetidae</taxon>
        <taxon>Aulographales</taxon>
        <taxon>Aulographaceae</taxon>
    </lineage>
</organism>
<comment type="similarity">
    <text evidence="4">Belongs to the phosphatidylethanolamine-binding protein family. Mitochondrion-specific ribosomal protein mL38 subfamily.</text>
</comment>
<dbReference type="InterPro" id="IPR035810">
    <property type="entry name" value="PEBP_euk"/>
</dbReference>
<evidence type="ECO:0000313" key="8">
    <source>
        <dbReference type="Proteomes" id="UP000800041"/>
    </source>
</evidence>
<dbReference type="Gene3D" id="3.90.280.10">
    <property type="entry name" value="PEBP-like"/>
    <property type="match status" value="1"/>
</dbReference>
<dbReference type="Proteomes" id="UP000800041">
    <property type="component" value="Unassembled WGS sequence"/>
</dbReference>
<evidence type="ECO:0000256" key="2">
    <source>
        <dbReference type="ARBA" id="ARBA00023128"/>
    </source>
</evidence>
<dbReference type="AlphaFoldDB" id="A0A6G1H096"/>
<dbReference type="Pfam" id="PF01161">
    <property type="entry name" value="PBP"/>
    <property type="match status" value="1"/>
</dbReference>
<evidence type="ECO:0000256" key="4">
    <source>
        <dbReference type="ARBA" id="ARBA00038016"/>
    </source>
</evidence>
<evidence type="ECO:0000256" key="5">
    <source>
        <dbReference type="ARBA" id="ARBA00039444"/>
    </source>
</evidence>
<dbReference type="OrthoDB" id="2153661at2759"/>
<accession>A0A6G1H096</accession>
<keyword evidence="8" id="KW-1185">Reference proteome</keyword>
<proteinExistence type="inferred from homology"/>
<keyword evidence="2" id="KW-0496">Mitochondrion</keyword>
<dbReference type="SUPFAM" id="SSF49777">
    <property type="entry name" value="PEBP-like"/>
    <property type="match status" value="1"/>
</dbReference>
<feature type="region of interest" description="Disordered" evidence="6">
    <location>
        <begin position="26"/>
        <end position="64"/>
    </location>
</feature>
<dbReference type="InterPro" id="IPR036610">
    <property type="entry name" value="PEBP-like_sf"/>
</dbReference>
<sequence>MASARQATRPILQSLHRPEKAIYRLPVRALSTTPPKPAEVESNESTTLSPEQPLPPPSSRNQPARTLRQAIVGSKRRRVALATLGKASIPFEQLPYQCFQEARKVLIADREEKVNLIQRTREKIQRLEATDVAEKGSSVEEKKKLEFNKVIQLSSLRKYLEELKVLADVNDPGVKKRFEDGLGDLNKPIYRYLADRKWRLYRRKLVLQRITQMSVIPDVLPEIDLVADVTMKFGRRKVHPGDWVPSVTSEEPLQINAQVFDHGERLVTIAVVDPDVPDLAKDSFTSRVHAIYANIPISPTDGDVALGKLEKKKEIMSWLPPFAQKGSPYHRISVFVLQNPDNKPISVETAKKQFSKREGFSLRNFVAKFRLHPVGATMFRCAWDEGTKEVMERNGIEGADVQYKVKRIPKLPYKKPKGERFR</sequence>
<dbReference type="InterPro" id="IPR008914">
    <property type="entry name" value="PEBP"/>
</dbReference>
<dbReference type="EMBL" id="ML977157">
    <property type="protein sequence ID" value="KAF1986467.1"/>
    <property type="molecule type" value="Genomic_DNA"/>
</dbReference>